<dbReference type="SMART" id="SM01349">
    <property type="entry name" value="TOG"/>
    <property type="match status" value="1"/>
</dbReference>
<dbReference type="GO" id="GO:0005634">
    <property type="term" value="C:nucleus"/>
    <property type="evidence" value="ECO:0007669"/>
    <property type="project" value="UniProtKB-SubCell"/>
</dbReference>
<sequence length="1098" mass="122065">MASQLPPEHTAALQQLLEGLASSDNARRSSAEESLNSDWVANRPEFLLLGLAEQMGNAPDIRARSFAAVLFRRYASKSVQKDGETKELFLSCSPALKTHVRNLLLRNFADETNGSTRHKIGDAVAEIARQYADADEPWPELLQALFQASKSPDPSHREGAFRIFTTTPGIIEKQHGDVVQKVFQEGFADPNKEVRLSAMEAFAAFFRSLKKSAQKQYYGMLPSILHVLVPFKSEAETDNLSKALMALTDLAETSPIMFKPMFNDVVKFAISVIQDKDLGDQTRQNALELLATFAEVSPNMCKKDPNYATEMVTQCLSLMTDIGIDDEDASEWNDADDLDMDESDLNHVAGEQCMDRLANRLGGSVLLAPTFQWLPRMITSSAWRDRHAALMAISAISEGCHDMMKGELDKILDLVIPMLRDPHPRVRWAACNSVGQMSTDFAGIMQEKYHDVVLRNIIAVLDSPEPRVQSHAAAALVNFCEEAEKEILEPYLDDVMKRLLNLLHNDQKRYVQEQSLSTIATIADSAGPSFARYYSTLMPLLFNVLDRPLDESSKDLRTLNAKAMECATLIALAVGKEAMGQDAIRLVNVLGRIQQSVADPDDPQGSYLMHCWGRMCRVLRNAFLPYLPAVMPPLLELASAKADVHLLDDDEQIAQLEQEEGWELVPVRGKFIGIKTSALDDKYMAIELLVIYCQHLEGAFEPYVATVMKDIALPGLSFFFNDAVRVASAKLIPQLLNSIKKAHGPTSPQLGEIWSVTIRKVIEALASEPAVDTLAEMYQCFYEAVDVAGPNCLTAEHMTAFVTAVDKCLGEYQNRHEMRLADAQKPEDERDPEDEMLYAIEDDQTLLSDMNKAFHTIFKNHGISFLPYWERLVNYYTSFIRSSDETMRQWALCIVDDVLEFCGHDSFKYQPHFAEPLMAGLADPIPANRQAACYGIGVAAQNGGPAYADFCAASLERLFAACQHPNARLDDHVFATENACASIAKILKFNANKVQNAQAIVEHWISTLPIVNDDEAAPYAYNFLADLIEQQNPAVTSRVPQIFDAVVQAIDAETIQGQTAERAIATVKNLLRATGANVQQIASQMPPERLNTVKRIMA</sequence>
<dbReference type="Pfam" id="PF25574">
    <property type="entry name" value="TPR_IMB1"/>
    <property type="match status" value="1"/>
</dbReference>
<keyword evidence="7" id="KW-0539">Nucleus</keyword>
<dbReference type="SUPFAM" id="SSF48371">
    <property type="entry name" value="ARM repeat"/>
    <property type="match status" value="2"/>
</dbReference>
<dbReference type="GO" id="GO:0005737">
    <property type="term" value="C:cytoplasm"/>
    <property type="evidence" value="ECO:0007669"/>
    <property type="project" value="UniProtKB-SubCell"/>
</dbReference>
<dbReference type="InterPro" id="IPR058584">
    <property type="entry name" value="IMB1_TNPO1-like_TPR"/>
</dbReference>
<dbReference type="InterPro" id="IPR041653">
    <property type="entry name" value="Importin_rep_4"/>
</dbReference>
<feature type="domain" description="TOG" evidence="8">
    <location>
        <begin position="360"/>
        <end position="603"/>
    </location>
</feature>
<dbReference type="InParanoid" id="A0A4S2MUH5"/>
<dbReference type="OrthoDB" id="543373at2759"/>
<evidence type="ECO:0000313" key="9">
    <source>
        <dbReference type="EMBL" id="TGZ80208.1"/>
    </source>
</evidence>
<dbReference type="InterPro" id="IPR040122">
    <property type="entry name" value="Importin_beta"/>
</dbReference>
<evidence type="ECO:0000256" key="7">
    <source>
        <dbReference type="ARBA" id="ARBA00023242"/>
    </source>
</evidence>
<evidence type="ECO:0000256" key="3">
    <source>
        <dbReference type="ARBA" id="ARBA00022448"/>
    </source>
</evidence>
<dbReference type="InterPro" id="IPR016024">
    <property type="entry name" value="ARM-type_fold"/>
</dbReference>
<dbReference type="Pfam" id="PF25780">
    <property type="entry name" value="TPR_IPO5"/>
    <property type="match status" value="1"/>
</dbReference>
<dbReference type="Pfam" id="PF18816">
    <property type="entry name" value="Importin_rep_5"/>
    <property type="match status" value="1"/>
</dbReference>
<keyword evidence="3" id="KW-0813">Transport</keyword>
<dbReference type="InterPro" id="IPR011989">
    <property type="entry name" value="ARM-like"/>
</dbReference>
<comment type="subcellular location">
    <subcellularLocation>
        <location evidence="2">Cytoplasm</location>
    </subcellularLocation>
    <subcellularLocation>
        <location evidence="1">Nucleus</location>
    </subcellularLocation>
</comment>
<dbReference type="Proteomes" id="UP000298138">
    <property type="component" value="Unassembled WGS sequence"/>
</dbReference>
<dbReference type="GO" id="GO:0006606">
    <property type="term" value="P:protein import into nucleus"/>
    <property type="evidence" value="ECO:0007669"/>
    <property type="project" value="InterPro"/>
</dbReference>
<evidence type="ECO:0000259" key="8">
    <source>
        <dbReference type="SMART" id="SM01349"/>
    </source>
</evidence>
<evidence type="ECO:0000313" key="10">
    <source>
        <dbReference type="Proteomes" id="UP000298138"/>
    </source>
</evidence>
<reference evidence="9 10" key="1">
    <citation type="submission" date="2019-04" db="EMBL/GenBank/DDBJ databases">
        <title>Comparative genomics and transcriptomics to analyze fruiting body development in filamentous ascomycetes.</title>
        <authorList>
            <consortium name="DOE Joint Genome Institute"/>
            <person name="Lutkenhaus R."/>
            <person name="Traeger S."/>
            <person name="Breuer J."/>
            <person name="Kuo A."/>
            <person name="Lipzen A."/>
            <person name="Pangilinan J."/>
            <person name="Dilworth D."/>
            <person name="Sandor L."/>
            <person name="Poggeler S."/>
            <person name="Barry K."/>
            <person name="Grigoriev I.V."/>
            <person name="Nowrousian M."/>
        </authorList>
    </citation>
    <scope>NUCLEOTIDE SEQUENCE [LARGE SCALE GENOMIC DNA]</scope>
    <source>
        <strain evidence="9 10">CBS 389.68</strain>
    </source>
</reference>
<dbReference type="PANTHER" id="PTHR10527">
    <property type="entry name" value="IMPORTIN BETA"/>
    <property type="match status" value="1"/>
</dbReference>
<protein>
    <submittedName>
        <fullName evidence="9">ARM repeat-containing protein</fullName>
    </submittedName>
</protein>
<dbReference type="InterPro" id="IPR040928">
    <property type="entry name" value="Importin_rep_5"/>
</dbReference>
<keyword evidence="4" id="KW-0963">Cytoplasm</keyword>
<gene>
    <name evidence="9" type="ORF">EX30DRAFT_307935</name>
</gene>
<name>A0A4S2MUH5_9PEZI</name>
<dbReference type="AlphaFoldDB" id="A0A4S2MUH5"/>
<dbReference type="Pfam" id="PF18808">
    <property type="entry name" value="Importin_rep_4"/>
    <property type="match status" value="1"/>
</dbReference>
<dbReference type="Gene3D" id="1.25.10.10">
    <property type="entry name" value="Leucine-rich Repeat Variant"/>
    <property type="match status" value="1"/>
</dbReference>
<dbReference type="Pfam" id="PF18829">
    <property type="entry name" value="Importin_rep_6"/>
    <property type="match status" value="1"/>
</dbReference>
<evidence type="ECO:0000256" key="1">
    <source>
        <dbReference type="ARBA" id="ARBA00004123"/>
    </source>
</evidence>
<dbReference type="InterPro" id="IPR034085">
    <property type="entry name" value="TOG"/>
</dbReference>
<dbReference type="EMBL" id="ML220126">
    <property type="protein sequence ID" value="TGZ80208.1"/>
    <property type="molecule type" value="Genomic_DNA"/>
</dbReference>
<keyword evidence="6" id="KW-0653">Protein transport</keyword>
<keyword evidence="10" id="KW-1185">Reference proteome</keyword>
<evidence type="ECO:0000256" key="6">
    <source>
        <dbReference type="ARBA" id="ARBA00022927"/>
    </source>
</evidence>
<organism evidence="9 10">
    <name type="scientific">Ascodesmis nigricans</name>
    <dbReference type="NCBI Taxonomy" id="341454"/>
    <lineage>
        <taxon>Eukaryota</taxon>
        <taxon>Fungi</taxon>
        <taxon>Dikarya</taxon>
        <taxon>Ascomycota</taxon>
        <taxon>Pezizomycotina</taxon>
        <taxon>Pezizomycetes</taxon>
        <taxon>Pezizales</taxon>
        <taxon>Ascodesmidaceae</taxon>
        <taxon>Ascodesmis</taxon>
    </lineage>
</organism>
<keyword evidence="5" id="KW-0677">Repeat</keyword>
<dbReference type="FunCoup" id="A0A4S2MUH5">
    <property type="interactions" value="1092"/>
</dbReference>
<evidence type="ECO:0000256" key="4">
    <source>
        <dbReference type="ARBA" id="ARBA00022490"/>
    </source>
</evidence>
<dbReference type="InterPro" id="IPR041389">
    <property type="entry name" value="Importin_rep_6"/>
</dbReference>
<proteinExistence type="predicted"/>
<evidence type="ECO:0000256" key="5">
    <source>
        <dbReference type="ARBA" id="ARBA00022737"/>
    </source>
</evidence>
<accession>A0A4S2MUH5</accession>
<dbReference type="InterPro" id="IPR057672">
    <property type="entry name" value="TPR_IPO4/5"/>
</dbReference>
<evidence type="ECO:0000256" key="2">
    <source>
        <dbReference type="ARBA" id="ARBA00004496"/>
    </source>
</evidence>
<dbReference type="STRING" id="341454.A0A4S2MUH5"/>
<dbReference type="Pfam" id="PF13513">
    <property type="entry name" value="HEAT_EZ"/>
    <property type="match status" value="1"/>
</dbReference>